<evidence type="ECO:0000256" key="3">
    <source>
        <dbReference type="ARBA" id="ARBA00022729"/>
    </source>
</evidence>
<keyword evidence="7" id="KW-1133">Transmembrane helix</keyword>
<accession>A0A4R1BMD5</accession>
<evidence type="ECO:0000256" key="2">
    <source>
        <dbReference type="ARBA" id="ARBA00022475"/>
    </source>
</evidence>
<dbReference type="InterPro" id="IPR012556">
    <property type="entry name" value="Entericidin"/>
</dbReference>
<dbReference type="EMBL" id="SJZB01000010">
    <property type="protein sequence ID" value="TCJ18565.1"/>
    <property type="molecule type" value="Genomic_DNA"/>
</dbReference>
<gene>
    <name evidence="8" type="ORF">EZJ19_02300</name>
</gene>
<dbReference type="AlphaFoldDB" id="A0A4R1BMD5"/>
<evidence type="ECO:0000313" key="8">
    <source>
        <dbReference type="EMBL" id="TCJ18565.1"/>
    </source>
</evidence>
<dbReference type="GO" id="GO:0009636">
    <property type="term" value="P:response to toxic substance"/>
    <property type="evidence" value="ECO:0007669"/>
    <property type="project" value="InterPro"/>
</dbReference>
<dbReference type="RefSeq" id="WP_131444689.1">
    <property type="nucleotide sequence ID" value="NZ_SJZB01000010.1"/>
</dbReference>
<keyword evidence="2" id="KW-1003">Cell membrane</keyword>
<comment type="caution">
    <text evidence="8">The sequence shown here is derived from an EMBL/GenBank/DDBJ whole genome shotgun (WGS) entry which is preliminary data.</text>
</comment>
<keyword evidence="7" id="KW-0812">Transmembrane</keyword>
<dbReference type="Pfam" id="PF08085">
    <property type="entry name" value="Entericidin"/>
    <property type="match status" value="1"/>
</dbReference>
<dbReference type="GO" id="GO:0016020">
    <property type="term" value="C:membrane"/>
    <property type="evidence" value="ECO:0007669"/>
    <property type="project" value="InterPro"/>
</dbReference>
<evidence type="ECO:0000256" key="1">
    <source>
        <dbReference type="ARBA" id="ARBA00010296"/>
    </source>
</evidence>
<evidence type="ECO:0000256" key="4">
    <source>
        <dbReference type="ARBA" id="ARBA00023136"/>
    </source>
</evidence>
<keyword evidence="5" id="KW-0564">Palmitate</keyword>
<dbReference type="Proteomes" id="UP000295443">
    <property type="component" value="Unassembled WGS sequence"/>
</dbReference>
<keyword evidence="4 7" id="KW-0472">Membrane</keyword>
<evidence type="ECO:0000256" key="7">
    <source>
        <dbReference type="SAM" id="Phobius"/>
    </source>
</evidence>
<organism evidence="8 9">
    <name type="scientific">Parasulfuritortus cantonensis</name>
    <dbReference type="NCBI Taxonomy" id="2528202"/>
    <lineage>
        <taxon>Bacteria</taxon>
        <taxon>Pseudomonadati</taxon>
        <taxon>Pseudomonadota</taxon>
        <taxon>Betaproteobacteria</taxon>
        <taxon>Nitrosomonadales</taxon>
        <taxon>Thiobacillaceae</taxon>
        <taxon>Parasulfuritortus</taxon>
    </lineage>
</organism>
<name>A0A4R1BMD5_9PROT</name>
<evidence type="ECO:0000313" key="9">
    <source>
        <dbReference type="Proteomes" id="UP000295443"/>
    </source>
</evidence>
<evidence type="ECO:0000256" key="5">
    <source>
        <dbReference type="ARBA" id="ARBA00023139"/>
    </source>
</evidence>
<protein>
    <submittedName>
        <fullName evidence="8">Entericidin A/B family lipoprotein</fullName>
    </submittedName>
</protein>
<reference evidence="8 9" key="1">
    <citation type="submission" date="2019-03" db="EMBL/GenBank/DDBJ databases">
        <title>Genome sequence of Thiobacillaceae bacterium LSR1, a sulfur-oxidizing bacterium isolated from freshwater sediment.</title>
        <authorList>
            <person name="Li S."/>
        </authorList>
    </citation>
    <scope>NUCLEOTIDE SEQUENCE [LARGE SCALE GENOMIC DNA]</scope>
    <source>
        <strain evidence="8 9">LSR1</strain>
    </source>
</reference>
<dbReference type="OrthoDB" id="9181810at2"/>
<feature type="transmembrane region" description="Helical" evidence="7">
    <location>
        <begin position="6"/>
        <end position="28"/>
    </location>
</feature>
<proteinExistence type="inferred from homology"/>
<sequence>MTPRNLIILGVVKLALIAVAIGVVFSMYGCNTVRGVGQDIEKAGEAIQRSSNR</sequence>
<keyword evidence="3" id="KW-0732">Signal</keyword>
<comment type="similarity">
    <text evidence="1">Belongs to the EcnA/EcnB lipoprotein family.</text>
</comment>
<keyword evidence="9" id="KW-1185">Reference proteome</keyword>
<keyword evidence="6 8" id="KW-0449">Lipoprotein</keyword>
<dbReference type="PROSITE" id="PS51257">
    <property type="entry name" value="PROKAR_LIPOPROTEIN"/>
    <property type="match status" value="1"/>
</dbReference>
<evidence type="ECO:0000256" key="6">
    <source>
        <dbReference type="ARBA" id="ARBA00023288"/>
    </source>
</evidence>